<reference evidence="2" key="1">
    <citation type="journal article" date="2020" name="Nature">
        <title>Giant virus diversity and host interactions through global metagenomics.</title>
        <authorList>
            <person name="Schulz F."/>
            <person name="Roux S."/>
            <person name="Paez-Espino D."/>
            <person name="Jungbluth S."/>
            <person name="Walsh D.A."/>
            <person name="Denef V.J."/>
            <person name="McMahon K.D."/>
            <person name="Konstantinidis K.T."/>
            <person name="Eloe-Fadrosh E.A."/>
            <person name="Kyrpides N.C."/>
            <person name="Woyke T."/>
        </authorList>
    </citation>
    <scope>NUCLEOTIDE SEQUENCE</scope>
    <source>
        <strain evidence="2">GVMAG-M-3300005589-24</strain>
    </source>
</reference>
<sequence length="232" mass="27689">MLKLDLKMDNRKKYTLIFKDDCIISLRDDAPEEPKEEPEEPKEEPKEELKESDRPVKQVKLVTRILRNLISEAERTENMKDRAQVIRVIFVILESESYFMNDYPKFRNTVREKCLEFLNYKITESFIIPFVENHFSDDEELSEIVRKKREKEEMEDEDEEWEREVKKREQEREQSDSEEEPEEEGSRVQSDSEEEVVENSDQRPLGDPITVRIAFPHVHNSPLGEVLAVKEQ</sequence>
<accession>A0A6C0EL30</accession>
<organism evidence="2">
    <name type="scientific">viral metagenome</name>
    <dbReference type="NCBI Taxonomy" id="1070528"/>
    <lineage>
        <taxon>unclassified sequences</taxon>
        <taxon>metagenomes</taxon>
        <taxon>organismal metagenomes</taxon>
    </lineage>
</organism>
<feature type="region of interest" description="Disordered" evidence="1">
    <location>
        <begin position="28"/>
        <end position="55"/>
    </location>
</feature>
<feature type="compositionally biased region" description="Basic and acidic residues" evidence="1">
    <location>
        <begin position="43"/>
        <end position="55"/>
    </location>
</feature>
<feature type="compositionally biased region" description="Acidic residues" evidence="1">
    <location>
        <begin position="153"/>
        <end position="162"/>
    </location>
</feature>
<proteinExistence type="predicted"/>
<evidence type="ECO:0000313" key="2">
    <source>
        <dbReference type="EMBL" id="QHT29381.1"/>
    </source>
</evidence>
<dbReference type="AlphaFoldDB" id="A0A6C0EL30"/>
<protein>
    <submittedName>
        <fullName evidence="2">Uncharacterized protein</fullName>
    </submittedName>
</protein>
<feature type="region of interest" description="Disordered" evidence="1">
    <location>
        <begin position="148"/>
        <end position="208"/>
    </location>
</feature>
<evidence type="ECO:0000256" key="1">
    <source>
        <dbReference type="SAM" id="MobiDB-lite"/>
    </source>
</evidence>
<name>A0A6C0EL30_9ZZZZ</name>
<dbReference type="EMBL" id="MN738876">
    <property type="protein sequence ID" value="QHT29381.1"/>
    <property type="molecule type" value="Genomic_DNA"/>
</dbReference>
<feature type="compositionally biased region" description="Basic and acidic residues" evidence="1">
    <location>
        <begin position="163"/>
        <end position="175"/>
    </location>
</feature>